<dbReference type="GO" id="GO:0005886">
    <property type="term" value="C:plasma membrane"/>
    <property type="evidence" value="ECO:0007669"/>
    <property type="project" value="UniProtKB-SubCell"/>
</dbReference>
<evidence type="ECO:0000313" key="20">
    <source>
        <dbReference type="EMBL" id="EAR10227.1"/>
    </source>
</evidence>
<dbReference type="InterPro" id="IPR000374">
    <property type="entry name" value="PC_trans"/>
</dbReference>
<dbReference type="AlphaFoldDB" id="A4BCG1"/>
<evidence type="ECO:0000313" key="21">
    <source>
        <dbReference type="Proteomes" id="UP000005953"/>
    </source>
</evidence>
<dbReference type="PANTHER" id="PTHR46382">
    <property type="entry name" value="PHOSPHATIDATE CYTIDYLYLTRANSFERASE"/>
    <property type="match status" value="1"/>
</dbReference>
<keyword evidence="17" id="KW-1208">Phospholipid metabolism</keyword>
<evidence type="ECO:0000256" key="18">
    <source>
        <dbReference type="RuleBase" id="RU003938"/>
    </source>
</evidence>
<dbReference type="OrthoDB" id="9799199at2"/>
<evidence type="ECO:0000256" key="8">
    <source>
        <dbReference type="ARBA" id="ARBA00022475"/>
    </source>
</evidence>
<dbReference type="EC" id="2.7.7.41" evidence="6 18"/>
<feature type="transmembrane region" description="Helical" evidence="19">
    <location>
        <begin position="138"/>
        <end position="159"/>
    </location>
</feature>
<proteinExistence type="inferred from homology"/>
<comment type="pathway">
    <text evidence="3 18">Phospholipid metabolism; CDP-diacylglycerol biosynthesis; CDP-diacylglycerol from sn-glycerol 3-phosphate: step 3/3.</text>
</comment>
<comment type="pathway">
    <text evidence="4">Lipid metabolism.</text>
</comment>
<evidence type="ECO:0000256" key="12">
    <source>
        <dbReference type="ARBA" id="ARBA00022695"/>
    </source>
</evidence>
<dbReference type="GO" id="GO:0016024">
    <property type="term" value="P:CDP-diacylglycerol biosynthetic process"/>
    <property type="evidence" value="ECO:0007669"/>
    <property type="project" value="UniProtKB-UniPathway"/>
</dbReference>
<evidence type="ECO:0000256" key="15">
    <source>
        <dbReference type="ARBA" id="ARBA00023136"/>
    </source>
</evidence>
<evidence type="ECO:0000256" key="5">
    <source>
        <dbReference type="ARBA" id="ARBA00010185"/>
    </source>
</evidence>
<dbReference type="Proteomes" id="UP000005953">
    <property type="component" value="Unassembled WGS sequence"/>
</dbReference>
<gene>
    <name evidence="20" type="ORF">MED297_13427</name>
</gene>
<dbReference type="STRING" id="314283.MED297_13427"/>
<evidence type="ECO:0000256" key="3">
    <source>
        <dbReference type="ARBA" id="ARBA00005119"/>
    </source>
</evidence>
<keyword evidence="14" id="KW-0443">Lipid metabolism</keyword>
<keyword evidence="12 18" id="KW-0548">Nucleotidyltransferase</keyword>
<keyword evidence="10 18" id="KW-0808">Transferase</keyword>
<keyword evidence="13 19" id="KW-1133">Transmembrane helix</keyword>
<keyword evidence="9" id="KW-0444">Lipid biosynthesis</keyword>
<dbReference type="PANTHER" id="PTHR46382:SF1">
    <property type="entry name" value="PHOSPHATIDATE CYTIDYLYLTRANSFERASE"/>
    <property type="match status" value="1"/>
</dbReference>
<dbReference type="Pfam" id="PF01148">
    <property type="entry name" value="CTP_transf_1"/>
    <property type="match status" value="1"/>
</dbReference>
<comment type="catalytic activity">
    <reaction evidence="1 18">
        <text>a 1,2-diacyl-sn-glycero-3-phosphate + CTP + H(+) = a CDP-1,2-diacyl-sn-glycerol + diphosphate</text>
        <dbReference type="Rhea" id="RHEA:16229"/>
        <dbReference type="ChEBI" id="CHEBI:15378"/>
        <dbReference type="ChEBI" id="CHEBI:33019"/>
        <dbReference type="ChEBI" id="CHEBI:37563"/>
        <dbReference type="ChEBI" id="CHEBI:58332"/>
        <dbReference type="ChEBI" id="CHEBI:58608"/>
        <dbReference type="EC" id="2.7.7.41"/>
    </reaction>
</comment>
<feature type="transmembrane region" description="Helical" evidence="19">
    <location>
        <begin position="56"/>
        <end position="73"/>
    </location>
</feature>
<evidence type="ECO:0000256" key="13">
    <source>
        <dbReference type="ARBA" id="ARBA00022989"/>
    </source>
</evidence>
<comment type="caution">
    <text evidence="20">The sequence shown here is derived from an EMBL/GenBank/DDBJ whole genome shotgun (WGS) entry which is preliminary data.</text>
</comment>
<evidence type="ECO:0000256" key="9">
    <source>
        <dbReference type="ARBA" id="ARBA00022516"/>
    </source>
</evidence>
<sequence length="275" mass="30055">MLLQRIITALVLAPLMLAGIYLLPDLYFRGFIGIIVLLGVWEWANMSGLTGSAQKLAILALTAVLLLIPHLFIPVADTLWIVAVLAALLWWLVAIVVVFRFPDGAAWLGSRSLRLLVAIPVLGGFWMGLVWLKNQPDSLLLLTWLMLLVWGADIGAYFAGRLLGRRKLAPKVSPGKTWAGVYGGMLTSILVSVVIAHFYLQDHSVRGWTWLLLLSAAIVALSVIGDLFESLMKRNRGIKDSSALLPGHGGVLDRIDSLCAATPLFVLLWFVLSVV</sequence>
<evidence type="ECO:0000256" key="1">
    <source>
        <dbReference type="ARBA" id="ARBA00001698"/>
    </source>
</evidence>
<keyword evidence="21" id="KW-1185">Reference proteome</keyword>
<feature type="transmembrane region" description="Helical" evidence="19">
    <location>
        <begin position="113"/>
        <end position="132"/>
    </location>
</feature>
<evidence type="ECO:0000256" key="6">
    <source>
        <dbReference type="ARBA" id="ARBA00012487"/>
    </source>
</evidence>
<dbReference type="PROSITE" id="PS01315">
    <property type="entry name" value="CDS"/>
    <property type="match status" value="1"/>
</dbReference>
<organism evidence="20 21">
    <name type="scientific">Reinekea blandensis MED297</name>
    <dbReference type="NCBI Taxonomy" id="314283"/>
    <lineage>
        <taxon>Bacteria</taxon>
        <taxon>Pseudomonadati</taxon>
        <taxon>Pseudomonadota</taxon>
        <taxon>Gammaproteobacteria</taxon>
        <taxon>Oceanospirillales</taxon>
        <taxon>Saccharospirillaceae</taxon>
        <taxon>Reinekea</taxon>
    </lineage>
</organism>
<feature type="transmembrane region" description="Helical" evidence="19">
    <location>
        <begin position="79"/>
        <end position="101"/>
    </location>
</feature>
<accession>A4BCG1</accession>
<reference evidence="20 21" key="1">
    <citation type="submission" date="2006-02" db="EMBL/GenBank/DDBJ databases">
        <authorList>
            <person name="Pinhassi J."/>
            <person name="Pedros-Alio C."/>
            <person name="Ferriera S."/>
            <person name="Johnson J."/>
            <person name="Kravitz S."/>
            <person name="Halpern A."/>
            <person name="Remington K."/>
            <person name="Beeson K."/>
            <person name="Tran B."/>
            <person name="Rogers Y.-H."/>
            <person name="Friedman R."/>
            <person name="Venter J.C."/>
        </authorList>
    </citation>
    <scope>NUCLEOTIDE SEQUENCE [LARGE SCALE GENOMIC DNA]</scope>
    <source>
        <strain evidence="20 21">MED297</strain>
    </source>
</reference>
<name>A4BCG1_9GAMM</name>
<evidence type="ECO:0000256" key="10">
    <source>
        <dbReference type="ARBA" id="ARBA00022679"/>
    </source>
</evidence>
<keyword evidence="8" id="KW-1003">Cell membrane</keyword>
<evidence type="ECO:0000256" key="4">
    <source>
        <dbReference type="ARBA" id="ARBA00005189"/>
    </source>
</evidence>
<keyword evidence="16" id="KW-0594">Phospholipid biosynthesis</keyword>
<comment type="subcellular location">
    <subcellularLocation>
        <location evidence="2">Cell membrane</location>
        <topology evidence="2">Multi-pass membrane protein</topology>
    </subcellularLocation>
</comment>
<comment type="similarity">
    <text evidence="5 18">Belongs to the CDS family.</text>
</comment>
<evidence type="ECO:0000256" key="14">
    <source>
        <dbReference type="ARBA" id="ARBA00023098"/>
    </source>
</evidence>
<feature type="transmembrane region" description="Helical" evidence="19">
    <location>
        <begin position="179"/>
        <end position="201"/>
    </location>
</feature>
<evidence type="ECO:0000256" key="19">
    <source>
        <dbReference type="SAM" id="Phobius"/>
    </source>
</evidence>
<evidence type="ECO:0000256" key="2">
    <source>
        <dbReference type="ARBA" id="ARBA00004651"/>
    </source>
</evidence>
<keyword evidence="15 19" id="KW-0472">Membrane</keyword>
<dbReference type="GO" id="GO:0004605">
    <property type="term" value="F:phosphatidate cytidylyltransferase activity"/>
    <property type="evidence" value="ECO:0007669"/>
    <property type="project" value="UniProtKB-EC"/>
</dbReference>
<dbReference type="UniPathway" id="UPA00557">
    <property type="reaction ID" value="UER00614"/>
</dbReference>
<dbReference type="HOGENOM" id="CLU_037294_1_2_6"/>
<evidence type="ECO:0000256" key="7">
    <source>
        <dbReference type="ARBA" id="ARBA00019373"/>
    </source>
</evidence>
<protein>
    <recommendedName>
        <fullName evidence="7 18">Phosphatidate cytidylyltransferase</fullName>
        <ecNumber evidence="6 18">2.7.7.41</ecNumber>
    </recommendedName>
</protein>
<feature type="transmembrane region" description="Helical" evidence="19">
    <location>
        <begin position="28"/>
        <end position="44"/>
    </location>
</feature>
<evidence type="ECO:0000256" key="16">
    <source>
        <dbReference type="ARBA" id="ARBA00023209"/>
    </source>
</evidence>
<feature type="transmembrane region" description="Helical" evidence="19">
    <location>
        <begin position="207"/>
        <end position="228"/>
    </location>
</feature>
<keyword evidence="11 18" id="KW-0812">Transmembrane</keyword>
<evidence type="ECO:0000256" key="17">
    <source>
        <dbReference type="ARBA" id="ARBA00023264"/>
    </source>
</evidence>
<dbReference type="RefSeq" id="WP_008042582.1">
    <property type="nucleotide sequence ID" value="NZ_CH724149.1"/>
</dbReference>
<evidence type="ECO:0000256" key="11">
    <source>
        <dbReference type="ARBA" id="ARBA00022692"/>
    </source>
</evidence>
<dbReference type="EMBL" id="AAOE01000005">
    <property type="protein sequence ID" value="EAR10227.1"/>
    <property type="molecule type" value="Genomic_DNA"/>
</dbReference>